<feature type="region of interest" description="Disordered" evidence="1">
    <location>
        <begin position="311"/>
        <end position="381"/>
    </location>
</feature>
<dbReference type="Pfam" id="PF07889">
    <property type="entry name" value="DUF1664"/>
    <property type="match status" value="1"/>
</dbReference>
<evidence type="ECO:0000256" key="2">
    <source>
        <dbReference type="SAM" id="SignalP"/>
    </source>
</evidence>
<gene>
    <name evidence="4" type="ORF">LUZ61_012509</name>
</gene>
<comment type="caution">
    <text evidence="4">The sequence shown here is derived from an EMBL/GenBank/DDBJ whole genome shotgun (WGS) entry which is preliminary data.</text>
</comment>
<feature type="compositionally biased region" description="Polar residues" evidence="1">
    <location>
        <begin position="311"/>
        <end position="323"/>
    </location>
</feature>
<accession>A0AAD6F1C1</accession>
<dbReference type="EMBL" id="JAMRDG010000001">
    <property type="protein sequence ID" value="KAJ3708804.1"/>
    <property type="molecule type" value="Genomic_DNA"/>
</dbReference>
<evidence type="ECO:0000256" key="1">
    <source>
        <dbReference type="SAM" id="MobiDB-lite"/>
    </source>
</evidence>
<evidence type="ECO:0000259" key="3">
    <source>
        <dbReference type="Pfam" id="PF07889"/>
    </source>
</evidence>
<dbReference type="AlphaFoldDB" id="A0AAD6F1C1"/>
<dbReference type="PANTHER" id="PTHR47289">
    <property type="entry name" value="TRANSCRIPTION FACTOR, PUTATIVE (DUF1664)-RELATED"/>
    <property type="match status" value="1"/>
</dbReference>
<evidence type="ECO:0000313" key="5">
    <source>
        <dbReference type="Proteomes" id="UP001210211"/>
    </source>
</evidence>
<feature type="signal peptide" evidence="2">
    <location>
        <begin position="1"/>
        <end position="20"/>
    </location>
</feature>
<organism evidence="4 5">
    <name type="scientific">Rhynchospora tenuis</name>
    <dbReference type="NCBI Taxonomy" id="198213"/>
    <lineage>
        <taxon>Eukaryota</taxon>
        <taxon>Viridiplantae</taxon>
        <taxon>Streptophyta</taxon>
        <taxon>Embryophyta</taxon>
        <taxon>Tracheophyta</taxon>
        <taxon>Spermatophyta</taxon>
        <taxon>Magnoliopsida</taxon>
        <taxon>Liliopsida</taxon>
        <taxon>Poales</taxon>
        <taxon>Cyperaceae</taxon>
        <taxon>Cyperoideae</taxon>
        <taxon>Rhynchosporeae</taxon>
        <taxon>Rhynchospora</taxon>
    </lineage>
</organism>
<sequence>MALGKLALAVSAAIIGSTIANEGGVPGIKDLFSGAFKILKYVQHDKESPKSSSSKPRTDSLLDQVNNLRQELQQLASSRSVTIVTTSSGGGGVTFNRVTAIVVVGAVGYLYIRWKGWKITDMMFVTRRGLADASAAVGKQLEQVQSSIAAAKKFLATRIDRVDCRLDECKEITESTRDEVKVLNGDITAFQEEMQSVHRVVQTLETKLGRLENSQDLTTRGISELCKFASRLEQDRNPEMLSGGSASSSRPALESSKSFPVNRAGSLLPIAIEPPSPTTSGETSTPVPTPKIHRSTTVSETFLKELKGVSNTVGPTFSRSNSVKPGLIDISNGSSGSPQSNGSSGSSQSAELSNGNSSGSSRFGIRLPGISVFNRNRSPAN</sequence>
<feature type="chain" id="PRO_5042082132" description="DUF1664 domain-containing protein" evidence="2">
    <location>
        <begin position="21"/>
        <end position="381"/>
    </location>
</feature>
<name>A0AAD6F1C1_9POAL</name>
<evidence type="ECO:0000313" key="4">
    <source>
        <dbReference type="EMBL" id="KAJ3708804.1"/>
    </source>
</evidence>
<feature type="compositionally biased region" description="Low complexity" evidence="1">
    <location>
        <begin position="245"/>
        <end position="258"/>
    </location>
</feature>
<protein>
    <recommendedName>
        <fullName evidence="3">DUF1664 domain-containing protein</fullName>
    </recommendedName>
</protein>
<dbReference type="InterPro" id="IPR012458">
    <property type="entry name" value="DUF1664"/>
</dbReference>
<keyword evidence="5" id="KW-1185">Reference proteome</keyword>
<dbReference type="Proteomes" id="UP001210211">
    <property type="component" value="Unassembled WGS sequence"/>
</dbReference>
<reference evidence="4 5" key="1">
    <citation type="journal article" date="2022" name="Cell">
        <title>Repeat-based holocentromeres influence genome architecture and karyotype evolution.</title>
        <authorList>
            <person name="Hofstatter P.G."/>
            <person name="Thangavel G."/>
            <person name="Lux T."/>
            <person name="Neumann P."/>
            <person name="Vondrak T."/>
            <person name="Novak P."/>
            <person name="Zhang M."/>
            <person name="Costa L."/>
            <person name="Castellani M."/>
            <person name="Scott A."/>
            <person name="Toegelov H."/>
            <person name="Fuchs J."/>
            <person name="Mata-Sucre Y."/>
            <person name="Dias Y."/>
            <person name="Vanzela A.L.L."/>
            <person name="Huettel B."/>
            <person name="Almeida C.C.S."/>
            <person name="Simkova H."/>
            <person name="Souza G."/>
            <person name="Pedrosa-Harand A."/>
            <person name="Macas J."/>
            <person name="Mayer K.F.X."/>
            <person name="Houben A."/>
            <person name="Marques A."/>
        </authorList>
    </citation>
    <scope>NUCLEOTIDE SEQUENCE [LARGE SCALE GENOMIC DNA]</scope>
    <source>
        <strain evidence="4">RhyTen1mFocal</strain>
    </source>
</reference>
<feature type="compositionally biased region" description="Low complexity" evidence="1">
    <location>
        <begin position="331"/>
        <end position="361"/>
    </location>
</feature>
<feature type="region of interest" description="Disordered" evidence="1">
    <location>
        <begin position="236"/>
        <end position="296"/>
    </location>
</feature>
<feature type="domain" description="DUF1664" evidence="3">
    <location>
        <begin position="98"/>
        <end position="215"/>
    </location>
</feature>
<proteinExistence type="predicted"/>
<keyword evidence="2" id="KW-0732">Signal</keyword>
<dbReference type="PANTHER" id="PTHR47289:SF2">
    <property type="entry name" value="TRANSCRIPTION FACTOR, PUTATIVE (DUF1664)-RELATED"/>
    <property type="match status" value="1"/>
</dbReference>